<evidence type="ECO:0000256" key="1">
    <source>
        <dbReference type="SAM" id="MobiDB-lite"/>
    </source>
</evidence>
<dbReference type="AlphaFoldDB" id="A0A6S7GEK8"/>
<gene>
    <name evidence="2" type="ORF">PACLA_8A019163</name>
</gene>
<feature type="compositionally biased region" description="Polar residues" evidence="1">
    <location>
        <begin position="99"/>
        <end position="109"/>
    </location>
</feature>
<sequence>MAAGLAIPAILGAATKILPGIFGKKKKSSDQQLWRWQTTKTTTILSSTTTILSSRTAILSTTTTLFSTATTSTILPTTSTNTDKTDIAKKNKKEDVLANEQNDVSQSTHTMKRAHEPEDEPIEVHDSGFMSPMVMFPTFPHNDTFVDSRKIKLIAGPVANPDAEEYTFVHAPNNYGVMDLQNAKIKATIALTAADNC</sequence>
<protein>
    <submittedName>
        <fullName evidence="2">Uncharacterized protein</fullName>
    </submittedName>
</protein>
<proteinExistence type="predicted"/>
<evidence type="ECO:0000313" key="3">
    <source>
        <dbReference type="Proteomes" id="UP001152795"/>
    </source>
</evidence>
<dbReference type="Proteomes" id="UP001152795">
    <property type="component" value="Unassembled WGS sequence"/>
</dbReference>
<feature type="region of interest" description="Disordered" evidence="1">
    <location>
        <begin position="99"/>
        <end position="119"/>
    </location>
</feature>
<organism evidence="2 3">
    <name type="scientific">Paramuricea clavata</name>
    <name type="common">Red gorgonian</name>
    <name type="synonym">Violescent sea-whip</name>
    <dbReference type="NCBI Taxonomy" id="317549"/>
    <lineage>
        <taxon>Eukaryota</taxon>
        <taxon>Metazoa</taxon>
        <taxon>Cnidaria</taxon>
        <taxon>Anthozoa</taxon>
        <taxon>Octocorallia</taxon>
        <taxon>Malacalcyonacea</taxon>
        <taxon>Plexauridae</taxon>
        <taxon>Paramuricea</taxon>
    </lineage>
</organism>
<comment type="caution">
    <text evidence="2">The sequence shown here is derived from an EMBL/GenBank/DDBJ whole genome shotgun (WGS) entry which is preliminary data.</text>
</comment>
<accession>A0A6S7GEK8</accession>
<keyword evidence="3" id="KW-1185">Reference proteome</keyword>
<reference evidence="2" key="1">
    <citation type="submission" date="2020-04" db="EMBL/GenBank/DDBJ databases">
        <authorList>
            <person name="Alioto T."/>
            <person name="Alioto T."/>
            <person name="Gomez Garrido J."/>
        </authorList>
    </citation>
    <scope>NUCLEOTIDE SEQUENCE</scope>
    <source>
        <strain evidence="2">A484AB</strain>
    </source>
</reference>
<dbReference type="EMBL" id="CACRXK020001238">
    <property type="protein sequence ID" value="CAB3987812.1"/>
    <property type="molecule type" value="Genomic_DNA"/>
</dbReference>
<name>A0A6S7GEK8_PARCT</name>
<evidence type="ECO:0000313" key="2">
    <source>
        <dbReference type="EMBL" id="CAB3987812.1"/>
    </source>
</evidence>